<dbReference type="PROSITE" id="PS51257">
    <property type="entry name" value="PROKAR_LIPOPROTEIN"/>
    <property type="match status" value="1"/>
</dbReference>
<evidence type="ECO:0000256" key="1">
    <source>
        <dbReference type="SAM" id="MobiDB-lite"/>
    </source>
</evidence>
<comment type="caution">
    <text evidence="3">The sequence shown here is derived from an EMBL/GenBank/DDBJ whole genome shotgun (WGS) entry which is preliminary data.</text>
</comment>
<keyword evidence="4" id="KW-1185">Reference proteome</keyword>
<dbReference type="AlphaFoldDB" id="A0A7Z0WT89"/>
<protein>
    <recommendedName>
        <fullName evidence="5">DUF3558 domain-containing protein</fullName>
    </recommendedName>
</protein>
<accession>A0A7Z0WT89</accession>
<feature type="chain" id="PRO_5039534618" description="DUF3558 domain-containing protein" evidence="2">
    <location>
        <begin position="27"/>
        <end position="216"/>
    </location>
</feature>
<keyword evidence="2" id="KW-0732">Signal</keyword>
<feature type="region of interest" description="Disordered" evidence="1">
    <location>
        <begin position="76"/>
        <end position="95"/>
    </location>
</feature>
<evidence type="ECO:0000256" key="2">
    <source>
        <dbReference type="SAM" id="SignalP"/>
    </source>
</evidence>
<reference evidence="3 4" key="1">
    <citation type="submission" date="2016-12" db="EMBL/GenBank/DDBJ databases">
        <title>The draft genome sequence of Actinophytocola xinjiangensis.</title>
        <authorList>
            <person name="Wang W."/>
            <person name="Yuan L."/>
        </authorList>
    </citation>
    <scope>NUCLEOTIDE SEQUENCE [LARGE SCALE GENOMIC DNA]</scope>
    <source>
        <strain evidence="3 4">CGMCC 4.4663</strain>
    </source>
</reference>
<evidence type="ECO:0008006" key="5">
    <source>
        <dbReference type="Google" id="ProtNLM"/>
    </source>
</evidence>
<feature type="signal peptide" evidence="2">
    <location>
        <begin position="1"/>
        <end position="26"/>
    </location>
</feature>
<sequence>MVERFAVTRRVAAVILGALLTLTACSSGDSGDGDDGGGEGGGGTAPATENSGVSALENVTGDQFCELLPAASVESALDTTVSGSESTERGRAPERTTPYFLTRECDYDTDTYKLSTEVTTEWDESTSDEDVLQGVFTDAVGENAGGFEPVDGLGTVAGYGKDAALAGADVAGTYLAVVFTVGDERLSLTLHTLGDTELTALKPLAEELLTGLRETG</sequence>
<proteinExistence type="predicted"/>
<evidence type="ECO:0000313" key="3">
    <source>
        <dbReference type="EMBL" id="OLF12784.1"/>
    </source>
</evidence>
<name>A0A7Z0WT89_9PSEU</name>
<gene>
    <name evidence="3" type="ORF">BLA60_05810</name>
</gene>
<evidence type="ECO:0000313" key="4">
    <source>
        <dbReference type="Proteomes" id="UP000185696"/>
    </source>
</evidence>
<dbReference type="Proteomes" id="UP000185696">
    <property type="component" value="Unassembled WGS sequence"/>
</dbReference>
<feature type="region of interest" description="Disordered" evidence="1">
    <location>
        <begin position="27"/>
        <end position="51"/>
    </location>
</feature>
<dbReference type="EMBL" id="MSIF01000002">
    <property type="protein sequence ID" value="OLF12784.1"/>
    <property type="molecule type" value="Genomic_DNA"/>
</dbReference>
<organism evidence="3 4">
    <name type="scientific">Actinophytocola xinjiangensis</name>
    <dbReference type="NCBI Taxonomy" id="485602"/>
    <lineage>
        <taxon>Bacteria</taxon>
        <taxon>Bacillati</taxon>
        <taxon>Actinomycetota</taxon>
        <taxon>Actinomycetes</taxon>
        <taxon>Pseudonocardiales</taxon>
        <taxon>Pseudonocardiaceae</taxon>
    </lineage>
</organism>